<dbReference type="Proteomes" id="UP000663852">
    <property type="component" value="Unassembled WGS sequence"/>
</dbReference>
<dbReference type="InterPro" id="IPR029044">
    <property type="entry name" value="Nucleotide-diphossugar_trans"/>
</dbReference>
<dbReference type="OrthoDB" id="413746at2759"/>
<reference evidence="1" key="1">
    <citation type="submission" date="2021-02" db="EMBL/GenBank/DDBJ databases">
        <authorList>
            <person name="Nowell W R."/>
        </authorList>
    </citation>
    <scope>NUCLEOTIDE SEQUENCE</scope>
</reference>
<keyword evidence="3" id="KW-1185">Reference proteome</keyword>
<protein>
    <submittedName>
        <fullName evidence="1">Uncharacterized protein</fullName>
    </submittedName>
</protein>
<organism evidence="1 3">
    <name type="scientific">Adineta ricciae</name>
    <name type="common">Rotifer</name>
    <dbReference type="NCBI Taxonomy" id="249248"/>
    <lineage>
        <taxon>Eukaryota</taxon>
        <taxon>Metazoa</taxon>
        <taxon>Spiralia</taxon>
        <taxon>Gnathifera</taxon>
        <taxon>Rotifera</taxon>
        <taxon>Eurotatoria</taxon>
        <taxon>Bdelloidea</taxon>
        <taxon>Adinetida</taxon>
        <taxon>Adinetidae</taxon>
        <taxon>Adineta</taxon>
    </lineage>
</organism>
<evidence type="ECO:0000313" key="2">
    <source>
        <dbReference type="EMBL" id="CAF1249156.1"/>
    </source>
</evidence>
<sequence length="270" mass="32040">MPLKIVYRFARSARKSCNNCHIIIFLHSKIIAEESFRQLALFYSIIFIPYDTWISSDLNIHLSSIPTVSLRWIIISQYLKRLDDIRSPYKYVFICDSRDVIFQRNIFDYVNEYEDGLFVFQETTKMNIRKCSYNSKWIKDCYGETELNLIGDHKIICAGTILGSWKAIMNYLSIVEQVTSQRYQQCNDQGIHNHIVYRDKINNTKIHIISHEHGFVGTLGYSATFKRNQFGLILNENEQVYAVIHQFDRNKQITEQLEIQYQLWTDYKQD</sequence>
<evidence type="ECO:0000313" key="1">
    <source>
        <dbReference type="EMBL" id="CAF1231000.1"/>
    </source>
</evidence>
<dbReference type="Proteomes" id="UP000663828">
    <property type="component" value="Unassembled WGS sequence"/>
</dbReference>
<evidence type="ECO:0000313" key="3">
    <source>
        <dbReference type="Proteomes" id="UP000663828"/>
    </source>
</evidence>
<dbReference type="SUPFAM" id="SSF53448">
    <property type="entry name" value="Nucleotide-diphospho-sugar transferases"/>
    <property type="match status" value="1"/>
</dbReference>
<gene>
    <name evidence="2" type="ORF">EDS130_LOCUS27876</name>
    <name evidence="1" type="ORF">XAT740_LOCUS25225</name>
</gene>
<accession>A0A814YL29</accession>
<comment type="caution">
    <text evidence="1">The sequence shown here is derived from an EMBL/GenBank/DDBJ whole genome shotgun (WGS) entry which is preliminary data.</text>
</comment>
<name>A0A814YL29_ADIRI</name>
<dbReference type="EMBL" id="CAJNOR010001987">
    <property type="protein sequence ID" value="CAF1231000.1"/>
    <property type="molecule type" value="Genomic_DNA"/>
</dbReference>
<dbReference type="AlphaFoldDB" id="A0A814YL29"/>
<dbReference type="EMBL" id="CAJNOJ010000178">
    <property type="protein sequence ID" value="CAF1249156.1"/>
    <property type="molecule type" value="Genomic_DNA"/>
</dbReference>
<proteinExistence type="predicted"/>